<keyword evidence="1" id="KW-0472">Membrane</keyword>
<feature type="transmembrane region" description="Helical" evidence="1">
    <location>
        <begin position="20"/>
        <end position="40"/>
    </location>
</feature>
<keyword evidence="1" id="KW-0812">Transmembrane</keyword>
<evidence type="ECO:0000256" key="1">
    <source>
        <dbReference type="SAM" id="Phobius"/>
    </source>
</evidence>
<dbReference type="AlphaFoldDB" id="A0A7C9AC29"/>
<evidence type="ECO:0000313" key="2">
    <source>
        <dbReference type="EMBL" id="MBA4664778.1"/>
    </source>
</evidence>
<sequence>MLELVSSIECKDAHATVPFVLVAAAVLSMLLVTTPVLWLLETVSELVDFCCKGPDFFFSCEEATLLVAMSYCDDAVERLKFSREGDERQRCPTERARNL</sequence>
<reference evidence="2" key="1">
    <citation type="journal article" date="2013" name="J. Plant Res.">
        <title>Effect of fungi and light on seed germination of three Opuntia species from semiarid lands of central Mexico.</title>
        <authorList>
            <person name="Delgado-Sanchez P."/>
            <person name="Jimenez-Bremont J.F."/>
            <person name="Guerrero-Gonzalez Mde L."/>
            <person name="Flores J."/>
        </authorList>
    </citation>
    <scope>NUCLEOTIDE SEQUENCE</scope>
    <source>
        <tissue evidence="2">Cladode</tissue>
    </source>
</reference>
<organism evidence="2">
    <name type="scientific">Opuntia streptacantha</name>
    <name type="common">Prickly pear cactus</name>
    <name type="synonym">Opuntia cardona</name>
    <dbReference type="NCBI Taxonomy" id="393608"/>
    <lineage>
        <taxon>Eukaryota</taxon>
        <taxon>Viridiplantae</taxon>
        <taxon>Streptophyta</taxon>
        <taxon>Embryophyta</taxon>
        <taxon>Tracheophyta</taxon>
        <taxon>Spermatophyta</taxon>
        <taxon>Magnoliopsida</taxon>
        <taxon>eudicotyledons</taxon>
        <taxon>Gunneridae</taxon>
        <taxon>Pentapetalae</taxon>
        <taxon>Caryophyllales</taxon>
        <taxon>Cactineae</taxon>
        <taxon>Cactaceae</taxon>
        <taxon>Opuntioideae</taxon>
        <taxon>Opuntia</taxon>
    </lineage>
</organism>
<name>A0A7C9AC29_OPUST</name>
<proteinExistence type="predicted"/>
<reference evidence="2" key="2">
    <citation type="submission" date="2020-07" db="EMBL/GenBank/DDBJ databases">
        <authorList>
            <person name="Vera ALvarez R."/>
            <person name="Arias-Moreno D.M."/>
            <person name="Jimenez-Jacinto V."/>
            <person name="Jimenez-Bremont J.F."/>
            <person name="Swaminathan K."/>
            <person name="Moose S.P."/>
            <person name="Guerrero-Gonzalez M.L."/>
            <person name="Marino-Ramirez L."/>
            <person name="Landsman D."/>
            <person name="Rodriguez-Kessler M."/>
            <person name="Delgado-Sanchez P."/>
        </authorList>
    </citation>
    <scope>NUCLEOTIDE SEQUENCE</scope>
    <source>
        <tissue evidence="2">Cladode</tissue>
    </source>
</reference>
<keyword evidence="1" id="KW-1133">Transmembrane helix</keyword>
<accession>A0A7C9AC29</accession>
<protein>
    <submittedName>
        <fullName evidence="2">Uncharacterized protein</fullName>
    </submittedName>
</protein>
<dbReference type="EMBL" id="GISG01225096">
    <property type="protein sequence ID" value="MBA4664778.1"/>
    <property type="molecule type" value="Transcribed_RNA"/>
</dbReference>